<protein>
    <submittedName>
        <fullName evidence="1">Uncharacterized protein</fullName>
    </submittedName>
</protein>
<dbReference type="AlphaFoldDB" id="A0A9J6G9E2"/>
<name>A0A9J6G9E2_HAELO</name>
<gene>
    <name evidence="1" type="ORF">HPB48_010068</name>
</gene>
<comment type="caution">
    <text evidence="1">The sequence shown here is derived from an EMBL/GenBank/DDBJ whole genome shotgun (WGS) entry which is preliminary data.</text>
</comment>
<reference evidence="1 2" key="1">
    <citation type="journal article" date="2020" name="Cell">
        <title>Large-Scale Comparative Analyses of Tick Genomes Elucidate Their Genetic Diversity and Vector Capacities.</title>
        <authorList>
            <consortium name="Tick Genome and Microbiome Consortium (TIGMIC)"/>
            <person name="Jia N."/>
            <person name="Wang J."/>
            <person name="Shi W."/>
            <person name="Du L."/>
            <person name="Sun Y."/>
            <person name="Zhan W."/>
            <person name="Jiang J.F."/>
            <person name="Wang Q."/>
            <person name="Zhang B."/>
            <person name="Ji P."/>
            <person name="Bell-Sakyi L."/>
            <person name="Cui X.M."/>
            <person name="Yuan T.T."/>
            <person name="Jiang B.G."/>
            <person name="Yang W.F."/>
            <person name="Lam T.T."/>
            <person name="Chang Q.C."/>
            <person name="Ding S.J."/>
            <person name="Wang X.J."/>
            <person name="Zhu J.G."/>
            <person name="Ruan X.D."/>
            <person name="Zhao L."/>
            <person name="Wei J.T."/>
            <person name="Ye R.Z."/>
            <person name="Que T.C."/>
            <person name="Du C.H."/>
            <person name="Zhou Y.H."/>
            <person name="Cheng J.X."/>
            <person name="Dai P.F."/>
            <person name="Guo W.B."/>
            <person name="Han X.H."/>
            <person name="Huang E.J."/>
            <person name="Li L.F."/>
            <person name="Wei W."/>
            <person name="Gao Y.C."/>
            <person name="Liu J.Z."/>
            <person name="Shao H.Z."/>
            <person name="Wang X."/>
            <person name="Wang C.C."/>
            <person name="Yang T.C."/>
            <person name="Huo Q.B."/>
            <person name="Li W."/>
            <person name="Chen H.Y."/>
            <person name="Chen S.E."/>
            <person name="Zhou L.G."/>
            <person name="Ni X.B."/>
            <person name="Tian J.H."/>
            <person name="Sheng Y."/>
            <person name="Liu T."/>
            <person name="Pan Y.S."/>
            <person name="Xia L.Y."/>
            <person name="Li J."/>
            <person name="Zhao F."/>
            <person name="Cao W.C."/>
        </authorList>
    </citation>
    <scope>NUCLEOTIDE SEQUENCE [LARGE SCALE GENOMIC DNA]</scope>
    <source>
        <strain evidence="1">HaeL-2018</strain>
    </source>
</reference>
<dbReference type="EMBL" id="JABSTR010000005">
    <property type="protein sequence ID" value="KAH9371345.1"/>
    <property type="molecule type" value="Genomic_DNA"/>
</dbReference>
<dbReference type="VEuPathDB" id="VectorBase:HLOH_058577"/>
<accession>A0A9J6G9E2</accession>
<dbReference type="Proteomes" id="UP000821853">
    <property type="component" value="Chromosome 3"/>
</dbReference>
<evidence type="ECO:0000313" key="2">
    <source>
        <dbReference type="Proteomes" id="UP000821853"/>
    </source>
</evidence>
<organism evidence="1 2">
    <name type="scientific">Haemaphysalis longicornis</name>
    <name type="common">Bush tick</name>
    <dbReference type="NCBI Taxonomy" id="44386"/>
    <lineage>
        <taxon>Eukaryota</taxon>
        <taxon>Metazoa</taxon>
        <taxon>Ecdysozoa</taxon>
        <taxon>Arthropoda</taxon>
        <taxon>Chelicerata</taxon>
        <taxon>Arachnida</taxon>
        <taxon>Acari</taxon>
        <taxon>Parasitiformes</taxon>
        <taxon>Ixodida</taxon>
        <taxon>Ixodoidea</taxon>
        <taxon>Ixodidae</taxon>
        <taxon>Haemaphysalinae</taxon>
        <taxon>Haemaphysalis</taxon>
    </lineage>
</organism>
<dbReference type="OrthoDB" id="6511505at2759"/>
<proteinExistence type="predicted"/>
<keyword evidence="2" id="KW-1185">Reference proteome</keyword>
<sequence length="136" mass="14946">MKMVMRPRGGFRVSDVTRVERSRAIAAVAQITANEASEDFVRMNLQQNIVLMSTSKSEHANQYAAVGRIDIRGTAHKLGAYEAAPHGTVKSVIRGVPLEETSQEILDNVVHKHNLTALQANQISKTRSVIIAFEGH</sequence>
<evidence type="ECO:0000313" key="1">
    <source>
        <dbReference type="EMBL" id="KAH9371345.1"/>
    </source>
</evidence>